<dbReference type="SUPFAM" id="SSF51735">
    <property type="entry name" value="NAD(P)-binding Rossmann-fold domains"/>
    <property type="match status" value="1"/>
</dbReference>
<evidence type="ECO:0000313" key="4">
    <source>
        <dbReference type="Proteomes" id="UP001596150"/>
    </source>
</evidence>
<dbReference type="InterPro" id="IPR036291">
    <property type="entry name" value="NAD(P)-bd_dom_sf"/>
</dbReference>
<gene>
    <name evidence="3" type="ORF">ACFPP9_18935</name>
</gene>
<dbReference type="SUPFAM" id="SSF55347">
    <property type="entry name" value="Glyceraldehyde-3-phosphate dehydrogenase-like, C-terminal domain"/>
    <property type="match status" value="1"/>
</dbReference>
<organism evidence="3 4">
    <name type="scientific">Kaistia terrae</name>
    <dbReference type="NCBI Taxonomy" id="537017"/>
    <lineage>
        <taxon>Bacteria</taxon>
        <taxon>Pseudomonadati</taxon>
        <taxon>Pseudomonadota</taxon>
        <taxon>Alphaproteobacteria</taxon>
        <taxon>Hyphomicrobiales</taxon>
        <taxon>Kaistiaceae</taxon>
        <taxon>Kaistia</taxon>
    </lineage>
</organism>
<feature type="domain" description="Gfo/Idh/MocA-like oxidoreductase N-terminal" evidence="1">
    <location>
        <begin position="7"/>
        <end position="126"/>
    </location>
</feature>
<feature type="domain" description="GFO/IDH/MocA-like oxidoreductase" evidence="2">
    <location>
        <begin position="135"/>
        <end position="259"/>
    </location>
</feature>
<proteinExistence type="predicted"/>
<evidence type="ECO:0000313" key="3">
    <source>
        <dbReference type="EMBL" id="MFC5517862.1"/>
    </source>
</evidence>
<dbReference type="RefSeq" id="WP_266345250.1">
    <property type="nucleotide sequence ID" value="NZ_JAPKNH010000007.1"/>
</dbReference>
<keyword evidence="4" id="KW-1185">Reference proteome</keyword>
<dbReference type="Gene3D" id="3.30.360.10">
    <property type="entry name" value="Dihydrodipicolinate Reductase, domain 2"/>
    <property type="match status" value="1"/>
</dbReference>
<dbReference type="EMBL" id="JBHSML010000012">
    <property type="protein sequence ID" value="MFC5517862.1"/>
    <property type="molecule type" value="Genomic_DNA"/>
</dbReference>
<dbReference type="PANTHER" id="PTHR43377:SF1">
    <property type="entry name" value="BILIVERDIN REDUCTASE A"/>
    <property type="match status" value="1"/>
</dbReference>
<dbReference type="Proteomes" id="UP001596150">
    <property type="component" value="Unassembled WGS sequence"/>
</dbReference>
<dbReference type="Pfam" id="PF01408">
    <property type="entry name" value="GFO_IDH_MocA"/>
    <property type="match status" value="1"/>
</dbReference>
<dbReference type="Gene3D" id="3.40.50.720">
    <property type="entry name" value="NAD(P)-binding Rossmann-like Domain"/>
    <property type="match status" value="1"/>
</dbReference>
<comment type="caution">
    <text evidence="3">The sequence shown here is derived from an EMBL/GenBank/DDBJ whole genome shotgun (WGS) entry which is preliminary data.</text>
</comment>
<reference evidence="4" key="1">
    <citation type="journal article" date="2019" name="Int. J. Syst. Evol. Microbiol.">
        <title>The Global Catalogue of Microorganisms (GCM) 10K type strain sequencing project: providing services to taxonomists for standard genome sequencing and annotation.</title>
        <authorList>
            <consortium name="The Broad Institute Genomics Platform"/>
            <consortium name="The Broad Institute Genome Sequencing Center for Infectious Disease"/>
            <person name="Wu L."/>
            <person name="Ma J."/>
        </authorList>
    </citation>
    <scope>NUCLEOTIDE SEQUENCE [LARGE SCALE GENOMIC DNA]</scope>
    <source>
        <strain evidence="4">KACC 12633</strain>
    </source>
</reference>
<sequence length="348" mass="36624">MTSSRKIRFGVVGAGLWGSFHCKTLSAIDGAELAAVCDLDPARVADMQKQFGAAKAYTDYRELLADPDIDAVTVATPDFAHGDIVLAAIQAGKHVMSEKPLATTLAEAEAIADAADRSGRKVMVDFHNRVSPAIVALRDTIAAGDIGLPLHGAARLSNTLFVPFELLSWASKSSALWFLGSHSVDALRFVMGSEVKRVQAMVRRGFLASQGVDTADVHVAVLEFENGAVISLENSWVLPNDMPNIVDFKIEIVGEKGLVQVEPTQAGPFRKFTGPGLRTADLFGVTPAAGGRIGGFVMEAIARFIDAVATDAPVIADARDGLQVTRVLAAIEQAAASGTTITLSDGVA</sequence>
<evidence type="ECO:0000259" key="2">
    <source>
        <dbReference type="Pfam" id="PF22725"/>
    </source>
</evidence>
<protein>
    <submittedName>
        <fullName evidence="3">Gfo/Idh/MocA family protein</fullName>
    </submittedName>
</protein>
<dbReference type="InterPro" id="IPR051450">
    <property type="entry name" value="Gfo/Idh/MocA_Oxidoreductases"/>
</dbReference>
<dbReference type="InterPro" id="IPR055170">
    <property type="entry name" value="GFO_IDH_MocA-like_dom"/>
</dbReference>
<dbReference type="PANTHER" id="PTHR43377">
    <property type="entry name" value="BILIVERDIN REDUCTASE A"/>
    <property type="match status" value="1"/>
</dbReference>
<accession>A0ABW0Q2G5</accession>
<evidence type="ECO:0000259" key="1">
    <source>
        <dbReference type="Pfam" id="PF01408"/>
    </source>
</evidence>
<dbReference type="InterPro" id="IPR000683">
    <property type="entry name" value="Gfo/Idh/MocA-like_OxRdtase_N"/>
</dbReference>
<name>A0ABW0Q2G5_9HYPH</name>
<dbReference type="Pfam" id="PF22725">
    <property type="entry name" value="GFO_IDH_MocA_C3"/>
    <property type="match status" value="1"/>
</dbReference>